<accession>A0A3D9HJD9</accession>
<keyword evidence="4" id="KW-1185">Reference proteome</keyword>
<feature type="domain" description="Transposase IS110-like N-terminal" evidence="1">
    <location>
        <begin position="9"/>
        <end position="156"/>
    </location>
</feature>
<name>A0A3D9HJD9_9BACL</name>
<organism evidence="3 4">
    <name type="scientific">Cohnella lupini</name>
    <dbReference type="NCBI Taxonomy" id="1294267"/>
    <lineage>
        <taxon>Bacteria</taxon>
        <taxon>Bacillati</taxon>
        <taxon>Bacillota</taxon>
        <taxon>Bacilli</taxon>
        <taxon>Bacillales</taxon>
        <taxon>Paenibacillaceae</taxon>
        <taxon>Cohnella</taxon>
    </lineage>
</organism>
<dbReference type="PANTHER" id="PTHR33055">
    <property type="entry name" value="TRANSPOSASE FOR INSERTION SEQUENCE ELEMENT IS1111A"/>
    <property type="match status" value="1"/>
</dbReference>
<evidence type="ECO:0000313" key="3">
    <source>
        <dbReference type="EMBL" id="RED49629.1"/>
    </source>
</evidence>
<dbReference type="Pfam" id="PF01548">
    <property type="entry name" value="DEDD_Tnp_IS110"/>
    <property type="match status" value="1"/>
</dbReference>
<evidence type="ECO:0000259" key="1">
    <source>
        <dbReference type="Pfam" id="PF01548"/>
    </source>
</evidence>
<feature type="domain" description="Transposase IS116/IS110/IS902 C-terminal" evidence="2">
    <location>
        <begin position="254"/>
        <end position="338"/>
    </location>
</feature>
<comment type="caution">
    <text evidence="3">The sequence shown here is derived from an EMBL/GenBank/DDBJ whole genome shotgun (WGS) entry which is preliminary data.</text>
</comment>
<dbReference type="AlphaFoldDB" id="A0A3D9HJD9"/>
<reference evidence="3 4" key="1">
    <citation type="submission" date="2018-07" db="EMBL/GenBank/DDBJ databases">
        <title>Genomic Encyclopedia of Type Strains, Phase III (KMG-III): the genomes of soil and plant-associated and newly described type strains.</title>
        <authorList>
            <person name="Whitman W."/>
        </authorList>
    </citation>
    <scope>NUCLEOTIDE SEQUENCE [LARGE SCALE GENOMIC DNA]</scope>
    <source>
        <strain evidence="3 4">CECT 8236</strain>
    </source>
</reference>
<proteinExistence type="predicted"/>
<gene>
    <name evidence="3" type="ORF">DFP95_1591</name>
</gene>
<dbReference type="OrthoDB" id="9815354at2"/>
<dbReference type="GO" id="GO:0003677">
    <property type="term" value="F:DNA binding"/>
    <property type="evidence" value="ECO:0007669"/>
    <property type="project" value="InterPro"/>
</dbReference>
<protein>
    <submittedName>
        <fullName evidence="3">Transposase</fullName>
    </submittedName>
</protein>
<dbReference type="PANTHER" id="PTHR33055:SF15">
    <property type="entry name" value="TRANSPOSASE-RELATED"/>
    <property type="match status" value="1"/>
</dbReference>
<dbReference type="InterPro" id="IPR047650">
    <property type="entry name" value="Transpos_IS110"/>
</dbReference>
<evidence type="ECO:0000313" key="4">
    <source>
        <dbReference type="Proteomes" id="UP000256869"/>
    </source>
</evidence>
<dbReference type="GO" id="GO:0004803">
    <property type="term" value="F:transposase activity"/>
    <property type="evidence" value="ECO:0007669"/>
    <property type="project" value="InterPro"/>
</dbReference>
<dbReference type="Proteomes" id="UP000256869">
    <property type="component" value="Unassembled WGS sequence"/>
</dbReference>
<dbReference type="Pfam" id="PF02371">
    <property type="entry name" value="Transposase_20"/>
    <property type="match status" value="1"/>
</dbReference>
<dbReference type="InterPro" id="IPR003346">
    <property type="entry name" value="Transposase_20"/>
</dbReference>
<dbReference type="NCBIfam" id="NF033542">
    <property type="entry name" value="transpos_IS110"/>
    <property type="match status" value="1"/>
</dbReference>
<dbReference type="InterPro" id="IPR002525">
    <property type="entry name" value="Transp_IS110-like_N"/>
</dbReference>
<sequence>MDAVRMTCAGLDVHQKTVVACVLTGPIEGKPKAIIQTFGTTTKELLTLQDWLAEHDCSEVAMESTGVLWKPVWNILESTCQLVLANPQHIKNLPGRKTDVRDAQWIAQLHRSGLIEPSMVAPREIRDLRDKTRYRRKLVQHATAEKNRVHKILQDANIKLTTYMSDLFGVSGRALLERLTDGEVLEEETVRELVKARLKSKISQLMDALNGRLLKHHREMIKYHMEHLKFLEEQTGRLEENIQALVMPYQEEVKLLDSIPGIDEIAATTLLAEISPDAVNHFSCDAKLASWVGVCPGNKESAGVRKKARSRKGNKHAKGILCQAAWANIQSKNQIGDYFRRIRKRRGEQKAAVATAHLILRIAYAILRDRVDYVNVEREFFQVTTEKMADRLTKQLLQLGYQVELKPTGTS</sequence>
<dbReference type="GO" id="GO:0006313">
    <property type="term" value="P:DNA transposition"/>
    <property type="evidence" value="ECO:0007669"/>
    <property type="project" value="InterPro"/>
</dbReference>
<dbReference type="RefSeq" id="WP_115996080.1">
    <property type="nucleotide sequence ID" value="NZ_QRDY01000059.1"/>
</dbReference>
<evidence type="ECO:0000259" key="2">
    <source>
        <dbReference type="Pfam" id="PF02371"/>
    </source>
</evidence>
<dbReference type="EMBL" id="QRDY01000059">
    <property type="protein sequence ID" value="RED49629.1"/>
    <property type="molecule type" value="Genomic_DNA"/>
</dbReference>